<evidence type="ECO:0000313" key="1">
    <source>
        <dbReference type="EMBL" id="GMN61910.1"/>
    </source>
</evidence>
<evidence type="ECO:0000313" key="2">
    <source>
        <dbReference type="Proteomes" id="UP001187192"/>
    </source>
</evidence>
<gene>
    <name evidence="1" type="ORF">TIFTF001_031011</name>
</gene>
<sequence length="74" mass="8334">MTEAMNKAERDLASARAEHERYLEVALPTARAQAVEEYLQSEDFKARLVTEYQEGMRDMKAGFIANNPSLVGVD</sequence>
<dbReference type="EMBL" id="BTGU01000119">
    <property type="protein sequence ID" value="GMN61910.1"/>
    <property type="molecule type" value="Genomic_DNA"/>
</dbReference>
<organism evidence="1 2">
    <name type="scientific">Ficus carica</name>
    <name type="common">Common fig</name>
    <dbReference type="NCBI Taxonomy" id="3494"/>
    <lineage>
        <taxon>Eukaryota</taxon>
        <taxon>Viridiplantae</taxon>
        <taxon>Streptophyta</taxon>
        <taxon>Embryophyta</taxon>
        <taxon>Tracheophyta</taxon>
        <taxon>Spermatophyta</taxon>
        <taxon>Magnoliopsida</taxon>
        <taxon>eudicotyledons</taxon>
        <taxon>Gunneridae</taxon>
        <taxon>Pentapetalae</taxon>
        <taxon>rosids</taxon>
        <taxon>fabids</taxon>
        <taxon>Rosales</taxon>
        <taxon>Moraceae</taxon>
        <taxon>Ficeae</taxon>
        <taxon>Ficus</taxon>
    </lineage>
</organism>
<reference evidence="1" key="1">
    <citation type="submission" date="2023-07" db="EMBL/GenBank/DDBJ databases">
        <title>draft genome sequence of fig (Ficus carica).</title>
        <authorList>
            <person name="Takahashi T."/>
            <person name="Nishimura K."/>
        </authorList>
    </citation>
    <scope>NUCLEOTIDE SEQUENCE</scope>
</reference>
<protein>
    <submittedName>
        <fullName evidence="1">Uncharacterized protein</fullName>
    </submittedName>
</protein>
<keyword evidence="2" id="KW-1185">Reference proteome</keyword>
<dbReference type="Proteomes" id="UP001187192">
    <property type="component" value="Unassembled WGS sequence"/>
</dbReference>
<comment type="caution">
    <text evidence="1">The sequence shown here is derived from an EMBL/GenBank/DDBJ whole genome shotgun (WGS) entry which is preliminary data.</text>
</comment>
<name>A0AA88J4J4_FICCA</name>
<proteinExistence type="predicted"/>
<accession>A0AA88J4J4</accession>
<dbReference type="AlphaFoldDB" id="A0AA88J4J4"/>